<proteinExistence type="predicted"/>
<comment type="caution">
    <text evidence="1">The sequence shown here is derived from an EMBL/GenBank/DDBJ whole genome shotgun (WGS) entry which is preliminary data.</text>
</comment>
<gene>
    <name evidence="1" type="primary">RvY_02464-1</name>
    <name evidence="1" type="synonym">RvY_02464.1</name>
    <name evidence="1" type="ORF">RvY_02464</name>
</gene>
<reference evidence="1 2" key="1">
    <citation type="journal article" date="2016" name="Nat. Commun.">
        <title>Extremotolerant tardigrade genome and improved radiotolerance of human cultured cells by tardigrade-unique protein.</title>
        <authorList>
            <person name="Hashimoto T."/>
            <person name="Horikawa D.D."/>
            <person name="Saito Y."/>
            <person name="Kuwahara H."/>
            <person name="Kozuka-Hata H."/>
            <person name="Shin-I T."/>
            <person name="Minakuchi Y."/>
            <person name="Ohishi K."/>
            <person name="Motoyama A."/>
            <person name="Aizu T."/>
            <person name="Enomoto A."/>
            <person name="Kondo K."/>
            <person name="Tanaka S."/>
            <person name="Hara Y."/>
            <person name="Koshikawa S."/>
            <person name="Sagara H."/>
            <person name="Miura T."/>
            <person name="Yokobori S."/>
            <person name="Miyagawa K."/>
            <person name="Suzuki Y."/>
            <person name="Kubo T."/>
            <person name="Oyama M."/>
            <person name="Kohara Y."/>
            <person name="Fujiyama A."/>
            <person name="Arakawa K."/>
            <person name="Katayama T."/>
            <person name="Toyoda A."/>
            <person name="Kunieda T."/>
        </authorList>
    </citation>
    <scope>NUCLEOTIDE SEQUENCE [LARGE SCALE GENOMIC DNA]</scope>
    <source>
        <strain evidence="1 2">YOKOZUNA-1</strain>
    </source>
</reference>
<name>A0A1D1UN60_RAMVA</name>
<organism evidence="1 2">
    <name type="scientific">Ramazzottius varieornatus</name>
    <name type="common">Water bear</name>
    <name type="synonym">Tardigrade</name>
    <dbReference type="NCBI Taxonomy" id="947166"/>
    <lineage>
        <taxon>Eukaryota</taxon>
        <taxon>Metazoa</taxon>
        <taxon>Ecdysozoa</taxon>
        <taxon>Tardigrada</taxon>
        <taxon>Eutardigrada</taxon>
        <taxon>Parachela</taxon>
        <taxon>Hypsibioidea</taxon>
        <taxon>Ramazzottiidae</taxon>
        <taxon>Ramazzottius</taxon>
    </lineage>
</organism>
<sequence>MASLAVLGDAVFIAVCSEIVHFKPITLQTWSGDPAVLLDRDGEPGSTRYRSVNAETVQLQSPNGVNGLDPFNCRLMLTQRWHGKTPSTSASRLPFSVPDTRFFPA</sequence>
<keyword evidence="2" id="KW-1185">Reference proteome</keyword>
<evidence type="ECO:0000313" key="2">
    <source>
        <dbReference type="Proteomes" id="UP000186922"/>
    </source>
</evidence>
<dbReference type="AlphaFoldDB" id="A0A1D1UN60"/>
<dbReference type="EMBL" id="BDGG01000001">
    <property type="protein sequence ID" value="GAU89980.1"/>
    <property type="molecule type" value="Genomic_DNA"/>
</dbReference>
<accession>A0A1D1UN60</accession>
<dbReference type="Proteomes" id="UP000186922">
    <property type="component" value="Unassembled WGS sequence"/>
</dbReference>
<protein>
    <submittedName>
        <fullName evidence="1">Uncharacterized protein</fullName>
    </submittedName>
</protein>
<evidence type="ECO:0000313" key="1">
    <source>
        <dbReference type="EMBL" id="GAU89980.1"/>
    </source>
</evidence>